<sequence>MVGKLPDLWNHRTSPSMMNRDGVIDNSSDSSSVMSVSKLNATIRELLEGNLFYCQVEGEISNAAFPQSGHIYFNLKDDQAVVKGVIWRSQAMLYRALIQNGQKVKVTGKITVYAPRGEYQLVISRVEEAGKGDLHLQFEALKLKLAQEGLFAPEYKKAVPKHPKRIGIITSPTAAALQDVLNVFRQHRPDIPLTLYETRVQGNGAELEIASAIERANHENSCDLLLVIRGGGSIEDLWCFNEEVVARAIFASNIPIITGVGHETDSTIADFVADLRAPTPSIAAKYSSQSKDELYQILAEYQEQLIARIVTKIEAQRSKVQQYYHRLQLKEPKLQLQHFRQQLIYYQQRLNHQLQSHLSKEKQTLSTLEQRLSPQLLQRQYQRLTTTKEELTLRLTRAMQIKLDQCRQEFQFSVEKLTLLSPLNVLLRGYSVTTLKGTTKIVKSITQVQSGDSLSIQVADGTISAKVIAIE</sequence>
<dbReference type="InterPro" id="IPR020579">
    <property type="entry name" value="Exonuc_VII_lsu_C"/>
</dbReference>
<comment type="catalytic activity">
    <reaction evidence="5 6">
        <text>Exonucleolytic cleavage in either 5'- to 3'- or 3'- to 5'-direction to yield nucleoside 5'-phosphates.</text>
        <dbReference type="EC" id="3.1.11.6"/>
    </reaction>
</comment>
<comment type="caution">
    <text evidence="9">The sequence shown here is derived from an EMBL/GenBank/DDBJ whole genome shotgun (WGS) entry which is preliminary data.</text>
</comment>
<keyword evidence="4 5" id="KW-0269">Exonuclease</keyword>
<dbReference type="Pfam" id="PF13742">
    <property type="entry name" value="tRNA_anti_2"/>
    <property type="match status" value="1"/>
</dbReference>
<evidence type="ECO:0000256" key="5">
    <source>
        <dbReference type="HAMAP-Rule" id="MF_00378"/>
    </source>
</evidence>
<dbReference type="InterPro" id="IPR025824">
    <property type="entry name" value="OB-fold_nuc-bd_dom"/>
</dbReference>
<name>A0A2U2AG45_9GAMM</name>
<dbReference type="PANTHER" id="PTHR30008">
    <property type="entry name" value="EXODEOXYRIBONUCLEASE 7 LARGE SUBUNIT"/>
    <property type="match status" value="1"/>
</dbReference>
<dbReference type="GO" id="GO:0005737">
    <property type="term" value="C:cytoplasm"/>
    <property type="evidence" value="ECO:0007669"/>
    <property type="project" value="UniProtKB-SubCell"/>
</dbReference>
<dbReference type="NCBIfam" id="TIGR00237">
    <property type="entry name" value="xseA"/>
    <property type="match status" value="1"/>
</dbReference>
<organism evidence="9 10">
    <name type="scientific">Ignatzschineria ureiclastica</name>
    <dbReference type="NCBI Taxonomy" id="472582"/>
    <lineage>
        <taxon>Bacteria</taxon>
        <taxon>Pseudomonadati</taxon>
        <taxon>Pseudomonadota</taxon>
        <taxon>Gammaproteobacteria</taxon>
        <taxon>Cardiobacteriales</taxon>
        <taxon>Ignatzschineriaceae</taxon>
        <taxon>Ignatzschineria</taxon>
    </lineage>
</organism>
<evidence type="ECO:0000313" key="10">
    <source>
        <dbReference type="Proteomes" id="UP000245020"/>
    </source>
</evidence>
<dbReference type="InterPro" id="IPR003753">
    <property type="entry name" value="Exonuc_VII_L"/>
</dbReference>
<feature type="domain" description="OB-fold nucleic acid binding" evidence="8">
    <location>
        <begin position="34"/>
        <end position="126"/>
    </location>
</feature>
<dbReference type="PANTHER" id="PTHR30008:SF0">
    <property type="entry name" value="EXODEOXYRIBONUCLEASE 7 LARGE SUBUNIT"/>
    <property type="match status" value="1"/>
</dbReference>
<proteinExistence type="inferred from homology"/>
<evidence type="ECO:0000256" key="6">
    <source>
        <dbReference type="RuleBase" id="RU004355"/>
    </source>
</evidence>
<dbReference type="GO" id="GO:0003676">
    <property type="term" value="F:nucleic acid binding"/>
    <property type="evidence" value="ECO:0007669"/>
    <property type="project" value="InterPro"/>
</dbReference>
<dbReference type="AlphaFoldDB" id="A0A2U2AG45"/>
<feature type="domain" description="Exonuclease VII large subunit C-terminal" evidence="7">
    <location>
        <begin position="150"/>
        <end position="465"/>
    </location>
</feature>
<comment type="function">
    <text evidence="5">Bidirectionally degrades single-stranded DNA into large acid-insoluble oligonucleotides, which are then degraded further into small acid-soluble oligonucleotides.</text>
</comment>
<comment type="subunit">
    <text evidence="5">Heterooligomer composed of large and small subunits.</text>
</comment>
<keyword evidence="2 5" id="KW-0540">Nuclease</keyword>
<keyword evidence="3 5" id="KW-0378">Hydrolase</keyword>
<reference evidence="10" key="1">
    <citation type="submission" date="2018-05" db="EMBL/GenBank/DDBJ databases">
        <title>Ignatzschineria dubaiensis sp. nov., isolated from necrotic foot tissues of dromedaries (Camelus dromedarius) and associated maggots in Dubai, United Arab Emirates.</title>
        <authorList>
            <person name="Tsang C.C."/>
            <person name="Tang J.Y.M."/>
            <person name="Fong J.Y.H."/>
            <person name="Kinne J."/>
            <person name="Lee H.H."/>
            <person name="Joseph M."/>
            <person name="Jose S."/>
            <person name="Schuster R.K."/>
            <person name="Tang Y."/>
            <person name="Sivakumar S."/>
            <person name="Chen J.H.K."/>
            <person name="Teng J.L.L."/>
            <person name="Lau S.K.P."/>
            <person name="Wernery U."/>
            <person name="Woo P.C.Y."/>
        </authorList>
    </citation>
    <scope>NUCLEOTIDE SEQUENCE [LARGE SCALE GENOMIC DNA]</scope>
    <source>
        <strain evidence="10">KCTC 22644</strain>
    </source>
</reference>
<evidence type="ECO:0000313" key="9">
    <source>
        <dbReference type="EMBL" id="PWD81631.1"/>
    </source>
</evidence>
<keyword evidence="10" id="KW-1185">Reference proteome</keyword>
<dbReference type="GO" id="GO:0006308">
    <property type="term" value="P:DNA catabolic process"/>
    <property type="evidence" value="ECO:0007669"/>
    <property type="project" value="UniProtKB-UniRule"/>
</dbReference>
<dbReference type="Proteomes" id="UP000245020">
    <property type="component" value="Unassembled WGS sequence"/>
</dbReference>
<evidence type="ECO:0000256" key="2">
    <source>
        <dbReference type="ARBA" id="ARBA00022722"/>
    </source>
</evidence>
<keyword evidence="1 5" id="KW-0963">Cytoplasm</keyword>
<comment type="similarity">
    <text evidence="5 6">Belongs to the XseA family.</text>
</comment>
<dbReference type="GO" id="GO:0008855">
    <property type="term" value="F:exodeoxyribonuclease VII activity"/>
    <property type="evidence" value="ECO:0007669"/>
    <property type="project" value="UniProtKB-UniRule"/>
</dbReference>
<dbReference type="HAMAP" id="MF_00378">
    <property type="entry name" value="Exonuc_7_L"/>
    <property type="match status" value="1"/>
</dbReference>
<accession>A0A2U2AG45</accession>
<dbReference type="RefSeq" id="WP_109188267.1">
    <property type="nucleotide sequence ID" value="NZ_BMYA01000001.1"/>
</dbReference>
<dbReference type="OrthoDB" id="9802795at2"/>
<comment type="subcellular location">
    <subcellularLocation>
        <location evidence="5 6">Cytoplasm</location>
    </subcellularLocation>
</comment>
<dbReference type="EMBL" id="QEWQ01000001">
    <property type="protein sequence ID" value="PWD81631.1"/>
    <property type="molecule type" value="Genomic_DNA"/>
</dbReference>
<evidence type="ECO:0000259" key="8">
    <source>
        <dbReference type="Pfam" id="PF13742"/>
    </source>
</evidence>
<evidence type="ECO:0000256" key="4">
    <source>
        <dbReference type="ARBA" id="ARBA00022839"/>
    </source>
</evidence>
<dbReference type="EC" id="3.1.11.6" evidence="5"/>
<evidence type="ECO:0000256" key="3">
    <source>
        <dbReference type="ARBA" id="ARBA00022801"/>
    </source>
</evidence>
<evidence type="ECO:0000256" key="1">
    <source>
        <dbReference type="ARBA" id="ARBA00022490"/>
    </source>
</evidence>
<gene>
    <name evidence="5" type="primary">xseA</name>
    <name evidence="9" type="ORF">DC083_00035</name>
</gene>
<dbReference type="Pfam" id="PF02601">
    <property type="entry name" value="Exonuc_VII_L"/>
    <property type="match status" value="1"/>
</dbReference>
<dbReference type="CDD" id="cd04489">
    <property type="entry name" value="ExoVII_LU_OBF"/>
    <property type="match status" value="1"/>
</dbReference>
<dbReference type="GO" id="GO:0009318">
    <property type="term" value="C:exodeoxyribonuclease VII complex"/>
    <property type="evidence" value="ECO:0007669"/>
    <property type="project" value="UniProtKB-UniRule"/>
</dbReference>
<protein>
    <recommendedName>
        <fullName evidence="5">Exodeoxyribonuclease 7 large subunit</fullName>
        <ecNumber evidence="5">3.1.11.6</ecNumber>
    </recommendedName>
    <alternativeName>
        <fullName evidence="5">Exodeoxyribonuclease VII large subunit</fullName>
        <shortName evidence="5">Exonuclease VII large subunit</shortName>
    </alternativeName>
</protein>
<evidence type="ECO:0000259" key="7">
    <source>
        <dbReference type="Pfam" id="PF02601"/>
    </source>
</evidence>